<name>A0ABX2FEN6_9PSEU</name>
<reference evidence="1 2" key="1">
    <citation type="submission" date="2020-01" db="EMBL/GenBank/DDBJ databases">
        <title>Kibdelosporangium persica a novel Actinomycetes from a hot desert in Iran.</title>
        <authorList>
            <person name="Safaei N."/>
            <person name="Zaburannyi N."/>
            <person name="Mueller R."/>
            <person name="Wink J."/>
        </authorList>
    </citation>
    <scope>NUCLEOTIDE SEQUENCE [LARGE SCALE GENOMIC DNA]</scope>
    <source>
        <strain evidence="1 2">4NS15</strain>
    </source>
</reference>
<accession>A0ABX2FEN6</accession>
<comment type="caution">
    <text evidence="1">The sequence shown here is derived from an EMBL/GenBank/DDBJ whole genome shotgun (WGS) entry which is preliminary data.</text>
</comment>
<evidence type="ECO:0000313" key="1">
    <source>
        <dbReference type="EMBL" id="NRN69599.1"/>
    </source>
</evidence>
<dbReference type="EMBL" id="JAAATY010000029">
    <property type="protein sequence ID" value="NRN69599.1"/>
    <property type="molecule type" value="Genomic_DNA"/>
</dbReference>
<sequence>MGYSGTLLYDGRQWTRWRSGDTPDVAGPWLVVDVHDSEFTTLEYHPEGPGSGVAHLGDTPADVTVDVPREARGLAAWWAEVHGETDDEAVRRTESVITDYLVDRQARRGHDGDEVDEGEVYAEIRTTRLLVALGLPVPDELVR</sequence>
<evidence type="ECO:0000313" key="2">
    <source>
        <dbReference type="Proteomes" id="UP000763557"/>
    </source>
</evidence>
<protein>
    <submittedName>
        <fullName evidence="1">Uncharacterized protein</fullName>
    </submittedName>
</protein>
<organism evidence="1 2">
    <name type="scientific">Kibdelosporangium persicum</name>
    <dbReference type="NCBI Taxonomy" id="2698649"/>
    <lineage>
        <taxon>Bacteria</taxon>
        <taxon>Bacillati</taxon>
        <taxon>Actinomycetota</taxon>
        <taxon>Actinomycetes</taxon>
        <taxon>Pseudonocardiales</taxon>
        <taxon>Pseudonocardiaceae</taxon>
        <taxon>Kibdelosporangium</taxon>
    </lineage>
</organism>
<dbReference type="RefSeq" id="WP_173139968.1">
    <property type="nucleotide sequence ID" value="NZ_CBCSGW010000024.1"/>
</dbReference>
<keyword evidence="2" id="KW-1185">Reference proteome</keyword>
<proteinExistence type="predicted"/>
<dbReference type="Proteomes" id="UP000763557">
    <property type="component" value="Unassembled WGS sequence"/>
</dbReference>
<gene>
    <name evidence="1" type="ORF">GC106_68560</name>
</gene>